<organism evidence="3 4">
    <name type="scientific">Herbiconiux ginsengi</name>
    <dbReference type="NCBI Taxonomy" id="381665"/>
    <lineage>
        <taxon>Bacteria</taxon>
        <taxon>Bacillati</taxon>
        <taxon>Actinomycetota</taxon>
        <taxon>Actinomycetes</taxon>
        <taxon>Micrococcales</taxon>
        <taxon>Microbacteriaceae</taxon>
        <taxon>Herbiconiux</taxon>
    </lineage>
</organism>
<dbReference type="InterPro" id="IPR025487">
    <property type="entry name" value="DUF4379"/>
</dbReference>
<dbReference type="Proteomes" id="UP000198891">
    <property type="component" value="Unassembled WGS sequence"/>
</dbReference>
<dbReference type="OrthoDB" id="5111079at2"/>
<feature type="region of interest" description="Disordered" evidence="1">
    <location>
        <begin position="113"/>
        <end position="219"/>
    </location>
</feature>
<protein>
    <submittedName>
        <fullName evidence="3">Probable Zinc-ribbon domain-containing protein</fullName>
    </submittedName>
</protein>
<evidence type="ECO:0000313" key="3">
    <source>
        <dbReference type="EMBL" id="SDY80642.1"/>
    </source>
</evidence>
<evidence type="ECO:0000256" key="1">
    <source>
        <dbReference type="SAM" id="MobiDB-lite"/>
    </source>
</evidence>
<accession>A0A1H3MV93</accession>
<dbReference type="EMBL" id="FNPZ01000001">
    <property type="protein sequence ID" value="SDY80642.1"/>
    <property type="molecule type" value="Genomic_DNA"/>
</dbReference>
<feature type="compositionally biased region" description="Low complexity" evidence="1">
    <location>
        <begin position="196"/>
        <end position="219"/>
    </location>
</feature>
<keyword evidence="4" id="KW-1185">Reference proteome</keyword>
<name>A0A1H3MV93_9MICO</name>
<gene>
    <name evidence="3" type="ORF">SAMN05216554_1582</name>
</gene>
<dbReference type="RefSeq" id="WP_092551043.1">
    <property type="nucleotide sequence ID" value="NZ_FNPZ01000001.1"/>
</dbReference>
<evidence type="ECO:0000259" key="2">
    <source>
        <dbReference type="Pfam" id="PF14311"/>
    </source>
</evidence>
<evidence type="ECO:0000313" key="4">
    <source>
        <dbReference type="Proteomes" id="UP000198891"/>
    </source>
</evidence>
<dbReference type="Pfam" id="PF14311">
    <property type="entry name" value="DUF4379"/>
    <property type="match status" value="1"/>
</dbReference>
<feature type="domain" description="Treble clef zinc finger" evidence="2">
    <location>
        <begin position="37"/>
        <end position="97"/>
    </location>
</feature>
<reference evidence="3 4" key="1">
    <citation type="submission" date="2016-10" db="EMBL/GenBank/DDBJ databases">
        <authorList>
            <person name="de Groot N.N."/>
        </authorList>
    </citation>
    <scope>NUCLEOTIDE SEQUENCE [LARGE SCALE GENOMIC DNA]</scope>
    <source>
        <strain evidence="3 4">CGMCC 4.3491</strain>
    </source>
</reference>
<dbReference type="AlphaFoldDB" id="A0A1H3MV93"/>
<proteinExistence type="predicted"/>
<sequence length="350" mass="38521">MPENIEAWWERRQWSKGAAVPYAVGTYRTEWAKYPMLVRQYHPDLNREITLTQIPPAADVYLTWQCDSGHLFVATPEEQRSRPGRVRRRSAWCPVCADLAAPRRIRPAALWPAEAGPTSAPDAAHTQHRRAAPAPVSDAAPTSHRRATPAPPPDATPTSHRRATPAPPPDATPTPHRRAAPAPPPRGEGGRRRPPSARALPTRPAGEAFRSAHAPPTASAAEALLQQKLAARLEFDPAPNAVAVARPFHGRLEVWPDIVIAELRVALEYDTVGRFGLEHVGPREDSDRSKDRLLRAAGWEVVRIRCAPLPLLGPHDVPAPAKVTDRLIARLLDTLRTLRGDLIVNAYLRP</sequence>